<keyword evidence="7" id="KW-0472">Membrane</keyword>
<evidence type="ECO:0000256" key="1">
    <source>
        <dbReference type="ARBA" id="ARBA00004613"/>
    </source>
</evidence>
<comment type="subcellular location">
    <subcellularLocation>
        <location evidence="1">Secreted</location>
    </subcellularLocation>
</comment>
<dbReference type="Ensembl" id="ENSEBUT00000014398.1">
    <property type="protein sequence ID" value="ENSEBUP00000013822.1"/>
    <property type="gene ID" value="ENSEBUG00000008715.1"/>
</dbReference>
<proteinExistence type="inferred from homology"/>
<evidence type="ECO:0000313" key="10">
    <source>
        <dbReference type="Proteomes" id="UP000694388"/>
    </source>
</evidence>
<evidence type="ECO:0000259" key="8">
    <source>
        <dbReference type="Pfam" id="PF03002"/>
    </source>
</evidence>
<sequence length="132" mass="15332">MCNNLRLYFLWVFFYICVIISVCITCRFFYISIIISLCIYSIFFYPFTLCPHLFQFNPKEVAAWGPEAQALAQIPAWLGFGPGIRAREEEQVRLNVERAIGKARADTQVPEPPARERKAGCKNFFWKTFTSC</sequence>
<evidence type="ECO:0000256" key="6">
    <source>
        <dbReference type="ARBA" id="ARBA00023157"/>
    </source>
</evidence>
<feature type="domain" description="Somatostatin/Cortistatin C-terminal" evidence="8">
    <location>
        <begin position="115"/>
        <end position="132"/>
    </location>
</feature>
<dbReference type="Proteomes" id="UP000694388">
    <property type="component" value="Unplaced"/>
</dbReference>
<dbReference type="PANTHER" id="PTHR10558">
    <property type="entry name" value="SOMATOSTATIN"/>
    <property type="match status" value="1"/>
</dbReference>
<dbReference type="AlphaFoldDB" id="A0A8C4QDT0"/>
<dbReference type="GO" id="GO:0030334">
    <property type="term" value="P:regulation of cell migration"/>
    <property type="evidence" value="ECO:0007669"/>
    <property type="project" value="TreeGrafter"/>
</dbReference>
<keyword evidence="7" id="KW-1133">Transmembrane helix</keyword>
<comment type="similarity">
    <text evidence="2">Belongs to the somatostatin family.</text>
</comment>
<protein>
    <recommendedName>
        <fullName evidence="8">Somatostatin/Cortistatin C-terminal domain-containing protein</fullName>
    </recommendedName>
</protein>
<keyword evidence="3" id="KW-0964">Secreted</keyword>
<dbReference type="InterPro" id="IPR004250">
    <property type="entry name" value="Somatostatin"/>
</dbReference>
<dbReference type="Pfam" id="PF03002">
    <property type="entry name" value="Somatostatin"/>
    <property type="match status" value="1"/>
</dbReference>
<reference evidence="9" key="1">
    <citation type="submission" date="2025-08" db="UniProtKB">
        <authorList>
            <consortium name="Ensembl"/>
        </authorList>
    </citation>
    <scope>IDENTIFICATION</scope>
</reference>
<feature type="transmembrane region" description="Helical" evidence="7">
    <location>
        <begin position="29"/>
        <end position="47"/>
    </location>
</feature>
<reference evidence="9" key="2">
    <citation type="submission" date="2025-09" db="UniProtKB">
        <authorList>
            <consortium name="Ensembl"/>
        </authorList>
    </citation>
    <scope>IDENTIFICATION</scope>
</reference>
<keyword evidence="10" id="KW-1185">Reference proteome</keyword>
<evidence type="ECO:0000256" key="2">
    <source>
        <dbReference type="ARBA" id="ARBA00008327"/>
    </source>
</evidence>
<keyword evidence="4" id="KW-0165">Cleavage on pair of basic residues</keyword>
<dbReference type="GO" id="GO:0005615">
    <property type="term" value="C:extracellular space"/>
    <property type="evidence" value="ECO:0007669"/>
    <property type="project" value="TreeGrafter"/>
</dbReference>
<feature type="transmembrane region" description="Helical" evidence="7">
    <location>
        <begin position="6"/>
        <end position="24"/>
    </location>
</feature>
<evidence type="ECO:0000256" key="5">
    <source>
        <dbReference type="ARBA" id="ARBA00022702"/>
    </source>
</evidence>
<dbReference type="InterPro" id="IPR018142">
    <property type="entry name" value="Somatostatin/Cortistatin_C"/>
</dbReference>
<name>A0A8C4QDT0_EPTBU</name>
<evidence type="ECO:0000256" key="3">
    <source>
        <dbReference type="ARBA" id="ARBA00022525"/>
    </source>
</evidence>
<evidence type="ECO:0000256" key="4">
    <source>
        <dbReference type="ARBA" id="ARBA00022685"/>
    </source>
</evidence>
<accession>A0A8C4QDT0</accession>
<evidence type="ECO:0000313" key="9">
    <source>
        <dbReference type="Ensembl" id="ENSEBUP00000013822.1"/>
    </source>
</evidence>
<dbReference type="GO" id="GO:0005179">
    <property type="term" value="F:hormone activity"/>
    <property type="evidence" value="ECO:0007669"/>
    <property type="project" value="UniProtKB-KW"/>
</dbReference>
<keyword evidence="6" id="KW-1015">Disulfide bond</keyword>
<keyword evidence="5" id="KW-0372">Hormone</keyword>
<organism evidence="9 10">
    <name type="scientific">Eptatretus burgeri</name>
    <name type="common">Inshore hagfish</name>
    <dbReference type="NCBI Taxonomy" id="7764"/>
    <lineage>
        <taxon>Eukaryota</taxon>
        <taxon>Metazoa</taxon>
        <taxon>Chordata</taxon>
        <taxon>Craniata</taxon>
        <taxon>Vertebrata</taxon>
        <taxon>Cyclostomata</taxon>
        <taxon>Myxini</taxon>
        <taxon>Myxiniformes</taxon>
        <taxon>Myxinidae</taxon>
        <taxon>Eptatretinae</taxon>
        <taxon>Eptatretus</taxon>
    </lineage>
</organism>
<evidence type="ECO:0000256" key="7">
    <source>
        <dbReference type="SAM" id="Phobius"/>
    </source>
</evidence>
<keyword evidence="7" id="KW-0812">Transmembrane</keyword>